<gene>
    <name evidence="3" type="primary">LOC112270545</name>
    <name evidence="2" type="ORF">BRADI_2g35741v3</name>
</gene>
<evidence type="ECO:0000313" key="2">
    <source>
        <dbReference type="EMBL" id="PNT71812.1"/>
    </source>
</evidence>
<evidence type="ECO:0000256" key="1">
    <source>
        <dbReference type="SAM" id="MobiDB-lite"/>
    </source>
</evidence>
<dbReference type="EnsemblPlants" id="PNT71812">
    <property type="protein sequence ID" value="PNT71812"/>
    <property type="gene ID" value="BRADI_2g35741v3"/>
</dbReference>
<dbReference type="RefSeq" id="XP_024313956.1">
    <property type="nucleotide sequence ID" value="XM_024458188.1"/>
</dbReference>
<dbReference type="EMBL" id="CM000881">
    <property type="protein sequence ID" value="PNT71812.1"/>
    <property type="molecule type" value="Genomic_DNA"/>
</dbReference>
<dbReference type="Proteomes" id="UP000008810">
    <property type="component" value="Chromosome 2"/>
</dbReference>
<evidence type="ECO:0000313" key="4">
    <source>
        <dbReference type="Proteomes" id="UP000008810"/>
    </source>
</evidence>
<name>A0A2K2DC21_BRADI</name>
<dbReference type="GeneID" id="112270545"/>
<dbReference type="KEGG" id="bdi:112270545"/>
<protein>
    <submittedName>
        <fullName evidence="2 3">Uncharacterized protein</fullName>
    </submittedName>
</protein>
<evidence type="ECO:0000313" key="3">
    <source>
        <dbReference type="EnsemblPlants" id="PNT71812"/>
    </source>
</evidence>
<proteinExistence type="predicted"/>
<sequence>MRAEEERWANLSKLHAILRLFVPREMEQNIENWLTQLIENGVTGSEDHASIEGARTGAGSCEEVQAEVAFNDGGEGIPKNLQSSQYGLEGNKAKRPRRSDAPASPLEECNSSFQAPSRPAVLVQVPKSTSSELIFKSLKAIPELARCDFLRAYGALIRDDRQFESLMALPMDMRKDWLLMEIGKSDPSEAPAEEMDSKAENSGGEEAEADPARPVRNRRLPTRLAGREWIR</sequence>
<keyword evidence="4" id="KW-1185">Reference proteome</keyword>
<feature type="region of interest" description="Disordered" evidence="1">
    <location>
        <begin position="184"/>
        <end position="231"/>
    </location>
</feature>
<reference evidence="2" key="2">
    <citation type="submission" date="2017-06" db="EMBL/GenBank/DDBJ databases">
        <title>WGS assembly of Brachypodium distachyon.</title>
        <authorList>
            <consortium name="The International Brachypodium Initiative"/>
            <person name="Lucas S."/>
            <person name="Harmon-Smith M."/>
            <person name="Lail K."/>
            <person name="Tice H."/>
            <person name="Grimwood J."/>
            <person name="Bruce D."/>
            <person name="Barry K."/>
            <person name="Shu S."/>
            <person name="Lindquist E."/>
            <person name="Wang M."/>
            <person name="Pitluck S."/>
            <person name="Vogel J.P."/>
            <person name="Garvin D.F."/>
            <person name="Mockler T.C."/>
            <person name="Schmutz J."/>
            <person name="Rokhsar D."/>
            <person name="Bevan M.W."/>
        </authorList>
    </citation>
    <scope>NUCLEOTIDE SEQUENCE</scope>
    <source>
        <strain evidence="2">Bd21</strain>
    </source>
</reference>
<reference evidence="3" key="3">
    <citation type="submission" date="2018-08" db="UniProtKB">
        <authorList>
            <consortium name="EnsemblPlants"/>
        </authorList>
    </citation>
    <scope>IDENTIFICATION</scope>
    <source>
        <strain evidence="3">cv. Bd21</strain>
    </source>
</reference>
<dbReference type="Gramene" id="PNT71812">
    <property type="protein sequence ID" value="PNT71812"/>
    <property type="gene ID" value="BRADI_2g35741v3"/>
</dbReference>
<feature type="region of interest" description="Disordered" evidence="1">
    <location>
        <begin position="72"/>
        <end position="113"/>
    </location>
</feature>
<organism evidence="2">
    <name type="scientific">Brachypodium distachyon</name>
    <name type="common">Purple false brome</name>
    <name type="synonym">Trachynia distachya</name>
    <dbReference type="NCBI Taxonomy" id="15368"/>
    <lineage>
        <taxon>Eukaryota</taxon>
        <taxon>Viridiplantae</taxon>
        <taxon>Streptophyta</taxon>
        <taxon>Embryophyta</taxon>
        <taxon>Tracheophyta</taxon>
        <taxon>Spermatophyta</taxon>
        <taxon>Magnoliopsida</taxon>
        <taxon>Liliopsida</taxon>
        <taxon>Poales</taxon>
        <taxon>Poaceae</taxon>
        <taxon>BOP clade</taxon>
        <taxon>Pooideae</taxon>
        <taxon>Stipodae</taxon>
        <taxon>Brachypodieae</taxon>
        <taxon>Brachypodium</taxon>
    </lineage>
</organism>
<dbReference type="OrthoDB" id="696340at2759"/>
<dbReference type="AlphaFoldDB" id="A0A2K2DC21"/>
<accession>A0A2K2DC21</accession>
<reference evidence="2 3" key="1">
    <citation type="journal article" date="2010" name="Nature">
        <title>Genome sequencing and analysis of the model grass Brachypodium distachyon.</title>
        <authorList>
            <consortium name="International Brachypodium Initiative"/>
        </authorList>
    </citation>
    <scope>NUCLEOTIDE SEQUENCE [LARGE SCALE GENOMIC DNA]</scope>
    <source>
        <strain evidence="2 3">Bd21</strain>
    </source>
</reference>